<dbReference type="GO" id="GO:0009002">
    <property type="term" value="F:serine-type D-Ala-D-Ala carboxypeptidase activity"/>
    <property type="evidence" value="ECO:0007669"/>
    <property type="project" value="InterPro"/>
</dbReference>
<reference evidence="16 17" key="1">
    <citation type="journal article" date="2016" name="Nat. Commun.">
        <title>Thousands of microbial genomes shed light on interconnected biogeochemical processes in an aquifer system.</title>
        <authorList>
            <person name="Anantharaman K."/>
            <person name="Brown C.T."/>
            <person name="Hug L.A."/>
            <person name="Sharon I."/>
            <person name="Castelle C.J."/>
            <person name="Probst A.J."/>
            <person name="Thomas B.C."/>
            <person name="Singh A."/>
            <person name="Wilkins M.J."/>
            <person name="Karaoz U."/>
            <person name="Brodie E.L."/>
            <person name="Williams K.H."/>
            <person name="Hubbard S.S."/>
            <person name="Banfield J.F."/>
        </authorList>
    </citation>
    <scope>NUCLEOTIDE SEQUENCE [LARGE SCALE GENOMIC DNA]</scope>
</reference>
<keyword evidence="8" id="KW-0133">Cell shape</keyword>
<evidence type="ECO:0000259" key="14">
    <source>
        <dbReference type="Pfam" id="PF00905"/>
    </source>
</evidence>
<dbReference type="FunFam" id="3.40.710.10:FF:000024">
    <property type="entry name" value="Penicillin-binding protein 2"/>
    <property type="match status" value="1"/>
</dbReference>
<organism evidence="16 17">
    <name type="scientific">Candidatus Uhrbacteria bacterium RIFCSPLOWO2_01_FULL_47_25</name>
    <dbReference type="NCBI Taxonomy" id="1802402"/>
    <lineage>
        <taxon>Bacteria</taxon>
        <taxon>Candidatus Uhriibacteriota</taxon>
    </lineage>
</organism>
<evidence type="ECO:0000256" key="4">
    <source>
        <dbReference type="ARBA" id="ARBA00022519"/>
    </source>
</evidence>
<dbReference type="Gene3D" id="3.40.710.10">
    <property type="entry name" value="DD-peptidase/beta-lactamase superfamily"/>
    <property type="match status" value="1"/>
</dbReference>
<comment type="subcellular location">
    <subcellularLocation>
        <location evidence="2">Cell membrane</location>
    </subcellularLocation>
    <subcellularLocation>
        <location evidence="1">Membrane</location>
        <topology evidence="1">Single-pass membrane protein</topology>
    </subcellularLocation>
</comment>
<dbReference type="EMBL" id="MGEK01000023">
    <property type="protein sequence ID" value="OGL82142.1"/>
    <property type="molecule type" value="Genomic_DNA"/>
</dbReference>
<keyword evidence="10 13" id="KW-1133">Transmembrane helix</keyword>
<keyword evidence="12" id="KW-0961">Cell wall biogenesis/degradation</keyword>
<evidence type="ECO:0000256" key="7">
    <source>
        <dbReference type="ARBA" id="ARBA00022801"/>
    </source>
</evidence>
<protein>
    <submittedName>
        <fullName evidence="16">Penicillin-binding protein 2</fullName>
    </submittedName>
</protein>
<keyword evidence="6 13" id="KW-0812">Transmembrane</keyword>
<dbReference type="InterPro" id="IPR017790">
    <property type="entry name" value="Penicillin-binding_protein_2"/>
</dbReference>
<dbReference type="Gene3D" id="3.90.1310.10">
    <property type="entry name" value="Penicillin-binding protein 2a (Domain 2)"/>
    <property type="match status" value="1"/>
</dbReference>
<keyword evidence="4" id="KW-0997">Cell inner membrane</keyword>
<comment type="caution">
    <text evidence="16">The sequence shown here is derived from an EMBL/GenBank/DDBJ whole genome shotgun (WGS) entry which is preliminary data.</text>
</comment>
<dbReference type="AlphaFoldDB" id="A0A1F7UV30"/>
<evidence type="ECO:0000256" key="1">
    <source>
        <dbReference type="ARBA" id="ARBA00004167"/>
    </source>
</evidence>
<keyword evidence="11 13" id="KW-0472">Membrane</keyword>
<evidence type="ECO:0000256" key="6">
    <source>
        <dbReference type="ARBA" id="ARBA00022692"/>
    </source>
</evidence>
<dbReference type="GO" id="GO:0006508">
    <property type="term" value="P:proteolysis"/>
    <property type="evidence" value="ECO:0007669"/>
    <property type="project" value="UniProtKB-KW"/>
</dbReference>
<evidence type="ECO:0000256" key="2">
    <source>
        <dbReference type="ARBA" id="ARBA00004236"/>
    </source>
</evidence>
<keyword evidence="9" id="KW-0573">Peptidoglycan synthesis</keyword>
<dbReference type="GO" id="GO:0071972">
    <property type="term" value="F:peptidoglycan L,D-transpeptidase activity"/>
    <property type="evidence" value="ECO:0007669"/>
    <property type="project" value="TreeGrafter"/>
</dbReference>
<evidence type="ECO:0000256" key="5">
    <source>
        <dbReference type="ARBA" id="ARBA00022670"/>
    </source>
</evidence>
<feature type="domain" description="Penicillin-binding protein dimerisation" evidence="15">
    <location>
        <begin position="88"/>
        <end position="263"/>
    </location>
</feature>
<dbReference type="GO" id="GO:0008360">
    <property type="term" value="P:regulation of cell shape"/>
    <property type="evidence" value="ECO:0007669"/>
    <property type="project" value="UniProtKB-KW"/>
</dbReference>
<evidence type="ECO:0000256" key="12">
    <source>
        <dbReference type="ARBA" id="ARBA00023316"/>
    </source>
</evidence>
<evidence type="ECO:0000256" key="13">
    <source>
        <dbReference type="SAM" id="Phobius"/>
    </source>
</evidence>
<feature type="transmembrane region" description="Helical" evidence="13">
    <location>
        <begin position="44"/>
        <end position="65"/>
    </location>
</feature>
<dbReference type="GO" id="GO:0071555">
    <property type="term" value="P:cell wall organization"/>
    <property type="evidence" value="ECO:0007669"/>
    <property type="project" value="UniProtKB-KW"/>
</dbReference>
<keyword evidence="7" id="KW-0378">Hydrolase</keyword>
<evidence type="ECO:0000256" key="8">
    <source>
        <dbReference type="ARBA" id="ARBA00022960"/>
    </source>
</evidence>
<dbReference type="Pfam" id="PF03717">
    <property type="entry name" value="PBP_dimer"/>
    <property type="match status" value="1"/>
</dbReference>
<feature type="domain" description="Penicillin-binding protein transpeptidase" evidence="14">
    <location>
        <begin position="306"/>
        <end position="632"/>
    </location>
</feature>
<proteinExistence type="predicted"/>
<dbReference type="InterPro" id="IPR050515">
    <property type="entry name" value="Beta-lactam/transpept"/>
</dbReference>
<dbReference type="SUPFAM" id="SSF56601">
    <property type="entry name" value="beta-lactamase/transpeptidase-like"/>
    <property type="match status" value="1"/>
</dbReference>
<evidence type="ECO:0000256" key="3">
    <source>
        <dbReference type="ARBA" id="ARBA00022475"/>
    </source>
</evidence>
<dbReference type="NCBIfam" id="TIGR03423">
    <property type="entry name" value="pbp2_mrdA"/>
    <property type="match status" value="1"/>
</dbReference>
<dbReference type="InterPro" id="IPR012338">
    <property type="entry name" value="Beta-lactam/transpept-like"/>
</dbReference>
<evidence type="ECO:0000313" key="16">
    <source>
        <dbReference type="EMBL" id="OGL82142.1"/>
    </source>
</evidence>
<dbReference type="PANTHER" id="PTHR30627:SF2">
    <property type="entry name" value="PEPTIDOGLYCAN D,D-TRANSPEPTIDASE MRDA"/>
    <property type="match status" value="1"/>
</dbReference>
<dbReference type="InterPro" id="IPR005311">
    <property type="entry name" value="PBP_dimer"/>
</dbReference>
<dbReference type="Pfam" id="PF00905">
    <property type="entry name" value="Transpeptidase"/>
    <property type="match status" value="1"/>
</dbReference>
<keyword evidence="3" id="KW-1003">Cell membrane</keyword>
<evidence type="ECO:0000259" key="15">
    <source>
        <dbReference type="Pfam" id="PF03717"/>
    </source>
</evidence>
<dbReference type="Gene3D" id="3.30.1390.30">
    <property type="entry name" value="Penicillin-binding protein 2a, domain 3"/>
    <property type="match status" value="1"/>
</dbReference>
<evidence type="ECO:0000256" key="11">
    <source>
        <dbReference type="ARBA" id="ARBA00023136"/>
    </source>
</evidence>
<evidence type="ECO:0000313" key="17">
    <source>
        <dbReference type="Proteomes" id="UP000176846"/>
    </source>
</evidence>
<dbReference type="InterPro" id="IPR001460">
    <property type="entry name" value="PCN-bd_Tpept"/>
</dbReference>
<dbReference type="GO" id="GO:0005886">
    <property type="term" value="C:plasma membrane"/>
    <property type="evidence" value="ECO:0007669"/>
    <property type="project" value="UniProtKB-SubCell"/>
</dbReference>
<dbReference type="GO" id="GO:0008658">
    <property type="term" value="F:penicillin binding"/>
    <property type="evidence" value="ECO:0007669"/>
    <property type="project" value="InterPro"/>
</dbReference>
<gene>
    <name evidence="16" type="ORF">A2936_01095</name>
</gene>
<keyword evidence="5" id="KW-0645">Protease</keyword>
<dbReference type="Proteomes" id="UP000176846">
    <property type="component" value="Unassembled WGS sequence"/>
</dbReference>
<evidence type="ECO:0000256" key="10">
    <source>
        <dbReference type="ARBA" id="ARBA00022989"/>
    </source>
</evidence>
<dbReference type="GO" id="GO:0009252">
    <property type="term" value="P:peptidoglycan biosynthetic process"/>
    <property type="evidence" value="ECO:0007669"/>
    <property type="project" value="UniProtKB-KW"/>
</dbReference>
<dbReference type="InterPro" id="IPR036138">
    <property type="entry name" value="PBP_dimer_sf"/>
</dbReference>
<name>A0A1F7UV30_9BACT</name>
<evidence type="ECO:0000256" key="9">
    <source>
        <dbReference type="ARBA" id="ARBA00022984"/>
    </source>
</evidence>
<dbReference type="SUPFAM" id="SSF56519">
    <property type="entry name" value="Penicillin binding protein dimerisation domain"/>
    <property type="match status" value="1"/>
</dbReference>
<dbReference type="PANTHER" id="PTHR30627">
    <property type="entry name" value="PEPTIDOGLYCAN D,D-TRANSPEPTIDASE"/>
    <property type="match status" value="1"/>
</dbReference>
<accession>A0A1F7UV30</accession>
<sequence>MNPFWEPSVNISFRRRVSHWGEAEGPGADEGSPFLGRSLGVRQLWLTGLVMVVGLMILVGRVFSLQIMEGDAYRRLADGNRVKVETVFAPRGLFYDRFGRQLADNVPALSLALIPYNLPRDRGEQDRIIQEISVATNISDVQIRESWEDLLKKRGSSIDAHAIIKNIPLADGPRLRILASSWPGVEIISSPLRFYPAFSSGINSLSHILGYVGPMTEEDLLSPRENSSMSGVIGKNGLELFYEDILRGENARREVEINALGQEQQLLTEIAPTPGQNVWLTIDLDLQQVVEDALAAGLKRAGARRGVAVVMDPRDGSVIAMVSHPSFNANEFSRGLSVEEYESLQKNSDDPLFNRAVQGLYPSGSTIKPIIAAAALSEGLITASTKYLSTGGFRIGQSFFPDWKAGGHGWADVRLALAESINTFFYIIGGGYNDYQGLGIERINKYAHIFGLGDKTGVDLPNEAAGLVPTPAWKLETKKTPWYIGDTYHVAIGQGDVLVTPLQIANYTSAIANNGVLYQPHFLLETVSSEDGNRQRFRPVVKRQLLVEEKNLKIVREGMRQVVKSGSGRALSSLTLDIAGKTGTAEVGSRQPHAWFTGFAPFDSPQIVVTILLENAGEGSTYAVPVAKDILQWWALNRWEN</sequence>